<dbReference type="OrthoDB" id="6419443at2759"/>
<comment type="caution">
    <text evidence="2">The sequence shown here is derived from an EMBL/GenBank/DDBJ whole genome shotgun (WGS) entry which is preliminary data.</text>
</comment>
<evidence type="ECO:0008006" key="4">
    <source>
        <dbReference type="Google" id="ProtNLM"/>
    </source>
</evidence>
<dbReference type="Proteomes" id="UP000242519">
    <property type="component" value="Unassembled WGS sequence"/>
</dbReference>
<gene>
    <name evidence="2" type="ORF">B2J93_5272</name>
</gene>
<sequence length="419" mass="46449">MGKGGRSGRVVNDFGPAGHKGAKKASETTKAKSAVKNTRSEAEAEAETHAEIEAEAPLRAGVPVKLQQRILNIFRDTFFELLGSDTLQALLQEVKAALYDRDFDRAFGRKDYLEAYSVRWSPSRALCYQSLLVDLQHHLAGLFPLCQPGQSGAGFTPVSTLQVVALGGGAAELVAFAGFLRYFNDISPPRSTSDAGISLEELSIIKARAKREISSRQSVTPRNLDIEITLIDSAPWQDVCSRLSSGLTEPPTLSKYANALARETNCSLISPESFKSTSLLENILEMDQTRIDSLFGRRPVLCSLLFTLNELYTTSISKTTTFLLNLTTAVAPGTLLLVVDSPGSYSEAEIGVEARRYPMKWLLHHTLLDAKQSTESQETPAFWEKVMSDDSRWFRIPESLRYPIPLENMRCQLHLYRRI</sequence>
<dbReference type="InParanoid" id="A0A218YSE8"/>
<feature type="region of interest" description="Disordered" evidence="1">
    <location>
        <begin position="1"/>
        <end position="49"/>
    </location>
</feature>
<dbReference type="EMBL" id="MZNU01000436">
    <property type="protein sequence ID" value="OWO97459.1"/>
    <property type="molecule type" value="Genomic_DNA"/>
</dbReference>
<keyword evidence="3" id="KW-1185">Reference proteome</keyword>
<feature type="compositionally biased region" description="Basic and acidic residues" evidence="1">
    <location>
        <begin position="38"/>
        <end position="49"/>
    </location>
</feature>
<dbReference type="InterPro" id="IPR021463">
    <property type="entry name" value="Methyltransf_34"/>
</dbReference>
<evidence type="ECO:0000313" key="3">
    <source>
        <dbReference type="Proteomes" id="UP000242519"/>
    </source>
</evidence>
<dbReference type="AlphaFoldDB" id="A0A218YSE8"/>
<dbReference type="STRING" id="503106.A0A218YSE8"/>
<evidence type="ECO:0000256" key="1">
    <source>
        <dbReference type="SAM" id="MobiDB-lite"/>
    </source>
</evidence>
<dbReference type="Pfam" id="PF11312">
    <property type="entry name" value="Methyltransf_34"/>
    <property type="match status" value="1"/>
</dbReference>
<reference evidence="2 3" key="1">
    <citation type="submission" date="2017-04" db="EMBL/GenBank/DDBJ databases">
        <title>Draft genome sequence of Marssonina coronaria NL1: causal agent of apple blotch.</title>
        <authorList>
            <person name="Cheng Q."/>
        </authorList>
    </citation>
    <scope>NUCLEOTIDE SEQUENCE [LARGE SCALE GENOMIC DNA]</scope>
    <source>
        <strain evidence="2 3">NL1</strain>
    </source>
</reference>
<protein>
    <recommendedName>
        <fullName evidence="4">25S rRNA (Uridine(2843)-N(3))-methyltransferase</fullName>
    </recommendedName>
</protein>
<name>A0A218YSE8_9HELO</name>
<proteinExistence type="predicted"/>
<accession>A0A218YSE8</accession>
<organism evidence="2 3">
    <name type="scientific">Diplocarpon coronariae</name>
    <dbReference type="NCBI Taxonomy" id="2795749"/>
    <lineage>
        <taxon>Eukaryota</taxon>
        <taxon>Fungi</taxon>
        <taxon>Dikarya</taxon>
        <taxon>Ascomycota</taxon>
        <taxon>Pezizomycotina</taxon>
        <taxon>Leotiomycetes</taxon>
        <taxon>Helotiales</taxon>
        <taxon>Drepanopezizaceae</taxon>
        <taxon>Diplocarpon</taxon>
    </lineage>
</organism>
<dbReference type="FunCoup" id="A0A218YSE8">
    <property type="interactions" value="29"/>
</dbReference>
<evidence type="ECO:0000313" key="2">
    <source>
        <dbReference type="EMBL" id="OWO97459.1"/>
    </source>
</evidence>